<dbReference type="Gene3D" id="3.40.190.10">
    <property type="entry name" value="Periplasmic binding protein-like II"/>
    <property type="match status" value="2"/>
</dbReference>
<dbReference type="Pfam" id="PF01547">
    <property type="entry name" value="SBP_bac_1"/>
    <property type="match status" value="1"/>
</dbReference>
<dbReference type="SUPFAM" id="SSF53850">
    <property type="entry name" value="Periplasmic binding protein-like II"/>
    <property type="match status" value="1"/>
</dbReference>
<evidence type="ECO:0000256" key="2">
    <source>
        <dbReference type="ARBA" id="ARBA00022448"/>
    </source>
</evidence>
<keyword evidence="5" id="KW-1185">Reference proteome</keyword>
<evidence type="ECO:0000313" key="5">
    <source>
        <dbReference type="Proteomes" id="UP000578686"/>
    </source>
</evidence>
<evidence type="ECO:0000256" key="1">
    <source>
        <dbReference type="ARBA" id="ARBA00008520"/>
    </source>
</evidence>
<dbReference type="GO" id="GO:0042956">
    <property type="term" value="P:maltodextrin transmembrane transport"/>
    <property type="evidence" value="ECO:0007669"/>
    <property type="project" value="TreeGrafter"/>
</dbReference>
<protein>
    <submittedName>
        <fullName evidence="4">Extracellular solute-binding protein</fullName>
    </submittedName>
</protein>
<comment type="caution">
    <text evidence="4">The sequence shown here is derived from an EMBL/GenBank/DDBJ whole genome shotgun (WGS) entry which is preliminary data.</text>
</comment>
<comment type="similarity">
    <text evidence="1">Belongs to the bacterial solute-binding protein 1 family.</text>
</comment>
<dbReference type="PANTHER" id="PTHR30061">
    <property type="entry name" value="MALTOSE-BINDING PERIPLASMIC PROTEIN"/>
    <property type="match status" value="1"/>
</dbReference>
<keyword evidence="3" id="KW-0732">Signal</keyword>
<dbReference type="PROSITE" id="PS51257">
    <property type="entry name" value="PROKAR_LIPOPROTEIN"/>
    <property type="match status" value="1"/>
</dbReference>
<accession>A0A7X6CZA2</accession>
<evidence type="ECO:0000256" key="3">
    <source>
        <dbReference type="ARBA" id="ARBA00022729"/>
    </source>
</evidence>
<dbReference type="Proteomes" id="UP000578686">
    <property type="component" value="Unassembled WGS sequence"/>
</dbReference>
<sequence>MNRKLMAAIGAVTLLGVTACGSDSGGGGSAVAAEDRDETLTVWLMGEADSTWPELVTEVNDKFAETYPGVTVNVQYQQWGDKTTKLDAALGGSEFPDVVELGNTETMTYILNGVLAEIDPEQYDNSDTWIGGLVDTCSFEGAMYCVPYYAGSRVAVYNADMFEAATGSAEFPQTEDELLEAMTALDEEFGEGQAYSPMYLAGRNWHAAMSYVVGYGGQIAEFDEDSGEWSGTLSTPEAQAGIQHYIDLVKEWNRGDQTKDEEDHALAMAQERAALIYGNGWEAGVVVHGAEGNPELEGTIQVAGMPGPNGEPLPSFIGGSDLAIVEKSDVQDLAAEWIAMFTSEESMEVLVGKDTLPNNTKQLEPLKENPTTAPMANAVPDAWFTPIAPGWSAVEQQSVLPNMLLEVLRGTPVEEATATADAAIDDLINNEA</sequence>
<keyword evidence="2" id="KW-0813">Transport</keyword>
<dbReference type="GO" id="GO:0055052">
    <property type="term" value="C:ATP-binding cassette (ABC) transporter complex, substrate-binding subunit-containing"/>
    <property type="evidence" value="ECO:0007669"/>
    <property type="project" value="TreeGrafter"/>
</dbReference>
<organism evidence="4 5">
    <name type="scientific">Streptomyces lonarensis</name>
    <dbReference type="NCBI Taxonomy" id="700599"/>
    <lineage>
        <taxon>Bacteria</taxon>
        <taxon>Bacillati</taxon>
        <taxon>Actinomycetota</taxon>
        <taxon>Actinomycetes</taxon>
        <taxon>Kitasatosporales</taxon>
        <taxon>Streptomycetaceae</taxon>
        <taxon>Streptomyces</taxon>
    </lineage>
</organism>
<proteinExistence type="inferred from homology"/>
<dbReference type="EMBL" id="JAAVJD010000028">
    <property type="protein sequence ID" value="NJQ05194.1"/>
    <property type="molecule type" value="Genomic_DNA"/>
</dbReference>
<evidence type="ECO:0000313" key="4">
    <source>
        <dbReference type="EMBL" id="NJQ05194.1"/>
    </source>
</evidence>
<name>A0A7X6CZA2_9ACTN</name>
<dbReference type="GO" id="GO:0015768">
    <property type="term" value="P:maltose transport"/>
    <property type="evidence" value="ECO:0007669"/>
    <property type="project" value="TreeGrafter"/>
</dbReference>
<dbReference type="GO" id="GO:1901982">
    <property type="term" value="F:maltose binding"/>
    <property type="evidence" value="ECO:0007669"/>
    <property type="project" value="TreeGrafter"/>
</dbReference>
<dbReference type="InterPro" id="IPR006059">
    <property type="entry name" value="SBP"/>
</dbReference>
<dbReference type="RefSeq" id="WP_167968479.1">
    <property type="nucleotide sequence ID" value="NZ_BHZG01000421.1"/>
</dbReference>
<dbReference type="AlphaFoldDB" id="A0A7X6CZA2"/>
<reference evidence="4 5" key="1">
    <citation type="submission" date="2020-03" db="EMBL/GenBank/DDBJ databases">
        <title>Draft genome of Streptomyces sp. ventii, isolated from the Axial Seamount in the Pacific Ocean, and resequencing of the two type strains Streptomyces lonarensis strain NCL 716 and Streptomyces bohaiensis strain 11A07.</title>
        <authorList>
            <person name="Loughran R.M."/>
            <person name="Pfannmuller K.M."/>
            <person name="Wasson B.J."/>
            <person name="Deadmond M.C."/>
            <person name="Paddock B.E."/>
            <person name="Koyack M.J."/>
            <person name="Gallegos D.A."/>
            <person name="Mitchell E.A."/>
            <person name="Ushijima B."/>
            <person name="Saw J.H."/>
            <person name="Mcphail K.L."/>
            <person name="Videau P."/>
        </authorList>
    </citation>
    <scope>NUCLEOTIDE SEQUENCE [LARGE SCALE GENOMIC DNA]</scope>
    <source>
        <strain evidence="4 5">NCL716</strain>
    </source>
</reference>
<dbReference type="PANTHER" id="PTHR30061:SF50">
    <property type="entry name" value="MALTOSE_MALTODEXTRIN-BINDING PERIPLASMIC PROTEIN"/>
    <property type="match status" value="1"/>
</dbReference>
<gene>
    <name evidence="4" type="ORF">HCN56_06290</name>
</gene>